<accession>A0A3Q0IWX2</accession>
<dbReference type="Proteomes" id="UP000079169">
    <property type="component" value="Unplaced"/>
</dbReference>
<keyword evidence="2" id="KW-1185">Reference proteome</keyword>
<gene>
    <name evidence="3" type="primary">LOC108252387</name>
</gene>
<dbReference type="PANTHER" id="PTHR46880">
    <property type="entry name" value="RAS-ASSOCIATING DOMAIN-CONTAINING PROTEIN"/>
    <property type="match status" value="1"/>
</dbReference>
<proteinExistence type="predicted"/>
<protein>
    <submittedName>
        <fullName evidence="3">Uncharacterized protein LOC108252387 isoform X1</fullName>
    </submittedName>
</protein>
<feature type="domain" description="HAT C-terminal dimerisation" evidence="1">
    <location>
        <begin position="256"/>
        <end position="299"/>
    </location>
</feature>
<dbReference type="PANTHER" id="PTHR46880:SF5">
    <property type="entry name" value="DUF4371 DOMAIN-CONTAINING PROTEIN"/>
    <property type="match status" value="1"/>
</dbReference>
<dbReference type="SUPFAM" id="SSF53098">
    <property type="entry name" value="Ribonuclease H-like"/>
    <property type="match status" value="1"/>
</dbReference>
<dbReference type="Pfam" id="PF05699">
    <property type="entry name" value="Dimer_Tnp_hAT"/>
    <property type="match status" value="1"/>
</dbReference>
<reference evidence="3" key="1">
    <citation type="submission" date="2025-08" db="UniProtKB">
        <authorList>
            <consortium name="RefSeq"/>
        </authorList>
    </citation>
    <scope>IDENTIFICATION</scope>
</reference>
<dbReference type="RefSeq" id="XP_026679178.1">
    <property type="nucleotide sequence ID" value="XM_026823377.1"/>
</dbReference>
<evidence type="ECO:0000259" key="1">
    <source>
        <dbReference type="Pfam" id="PF05699"/>
    </source>
</evidence>
<dbReference type="InterPro" id="IPR012337">
    <property type="entry name" value="RNaseH-like_sf"/>
</dbReference>
<dbReference type="GO" id="GO:0046983">
    <property type="term" value="F:protein dimerization activity"/>
    <property type="evidence" value="ECO:0007669"/>
    <property type="project" value="InterPro"/>
</dbReference>
<evidence type="ECO:0000313" key="2">
    <source>
        <dbReference type="Proteomes" id="UP000079169"/>
    </source>
</evidence>
<sequence>MDESAPKKMSKLSGTRWLARFETVSVIYDQFEILKIYFGLEAKSCYTAELLSHMFNAKTKLYLAFLLEMLKKICAINKLFQSEQVDNLKLCEDLHDLLYSCLQRIVFPDHLSKVKKSDLGQFNFSRVLMPLSCVYFGFQFNLICNHVESDDLNTIKRDCMNFLIEFCEQIQNRMPDNFEILERGKIFSPELVTNRISQPDITNIVSHFSNLCGDPGETIAQWKLLPMVELPSAPNNNMNSEFFWGAISQIKNADGEMKYKNIVQLVIAFLTVPFSNAAVERVFSIMNVVKNKLRNRMHVNTCDSILRVRYRLMSSKFEPTIAMRKKFISEVVYHSNTEEDMLNVFNEDNEDSE</sequence>
<dbReference type="STRING" id="121845.A0A3Q0IWX2"/>
<evidence type="ECO:0000313" key="3">
    <source>
        <dbReference type="RefSeq" id="XP_026679178.1"/>
    </source>
</evidence>
<dbReference type="GeneID" id="108252387"/>
<dbReference type="PaxDb" id="121845-A0A3Q0IWX2"/>
<dbReference type="AlphaFoldDB" id="A0A3Q0IWX2"/>
<name>A0A3Q0IWX2_DIACI</name>
<organism evidence="2 3">
    <name type="scientific">Diaphorina citri</name>
    <name type="common">Asian citrus psyllid</name>
    <dbReference type="NCBI Taxonomy" id="121845"/>
    <lineage>
        <taxon>Eukaryota</taxon>
        <taxon>Metazoa</taxon>
        <taxon>Ecdysozoa</taxon>
        <taxon>Arthropoda</taxon>
        <taxon>Hexapoda</taxon>
        <taxon>Insecta</taxon>
        <taxon>Pterygota</taxon>
        <taxon>Neoptera</taxon>
        <taxon>Paraneoptera</taxon>
        <taxon>Hemiptera</taxon>
        <taxon>Sternorrhyncha</taxon>
        <taxon>Psylloidea</taxon>
        <taxon>Psyllidae</taxon>
        <taxon>Diaphorininae</taxon>
        <taxon>Diaphorina</taxon>
    </lineage>
</organism>
<dbReference type="InterPro" id="IPR008906">
    <property type="entry name" value="HATC_C_dom"/>
</dbReference>